<dbReference type="CDD" id="cd01097">
    <property type="entry name" value="Tetrahydromethanopterin_reductase"/>
    <property type="match status" value="1"/>
</dbReference>
<evidence type="ECO:0000256" key="3">
    <source>
        <dbReference type="ARBA" id="ARBA00023002"/>
    </source>
</evidence>
<sequence length="262" mass="28881">MGADFVRAVRIGVQLAPQRADYVDIRRAAAEVEELRADALFTWDHFFPLGKDAEGKHFEGWTALAALAEQTSRVELGGLVSCNSYRNPDLLADMARTVDHISDGRVILGVGAGFKEREFLEYGYEFPSAGRRVADLAESLPRIKKRLAALNPPPVGRMPILIAGGGEQKMLRIVAEHADIWNTFAEGDDLVRKLGLLRKYCAEIGRDPSTIEYSVHVGGDPRESGPALRELGVSLFTTSTGGPDYDLDTARQWIAWRDEQNA</sequence>
<dbReference type="GO" id="GO:0008726">
    <property type="term" value="F:alkanesulfonate monooxygenase activity"/>
    <property type="evidence" value="ECO:0007669"/>
    <property type="project" value="TreeGrafter"/>
</dbReference>
<comment type="caution">
    <text evidence="6">The sequence shown here is derived from an EMBL/GenBank/DDBJ whole genome shotgun (WGS) entry which is preliminary data.</text>
</comment>
<dbReference type="InterPro" id="IPR022480">
    <property type="entry name" value="F420_MSMEG2906"/>
</dbReference>
<dbReference type="GO" id="GO:0046306">
    <property type="term" value="P:alkanesulfonate catabolic process"/>
    <property type="evidence" value="ECO:0007669"/>
    <property type="project" value="TreeGrafter"/>
</dbReference>
<dbReference type="Proteomes" id="UP000295146">
    <property type="component" value="Unassembled WGS sequence"/>
</dbReference>
<gene>
    <name evidence="6" type="ORF">EV653_6323</name>
</gene>
<evidence type="ECO:0000313" key="6">
    <source>
        <dbReference type="EMBL" id="TDW66298.1"/>
    </source>
</evidence>
<keyword evidence="7" id="KW-1185">Reference proteome</keyword>
<evidence type="ECO:0000256" key="4">
    <source>
        <dbReference type="ARBA" id="ARBA00023033"/>
    </source>
</evidence>
<keyword evidence="2" id="KW-0288">FMN</keyword>
<feature type="domain" description="Luciferase-like" evidence="5">
    <location>
        <begin position="13"/>
        <end position="216"/>
    </location>
</feature>
<dbReference type="InterPro" id="IPR050172">
    <property type="entry name" value="SsuD_RutA_monooxygenase"/>
</dbReference>
<accession>A0A4R8BWW0</accession>
<dbReference type="Gene3D" id="3.20.20.30">
    <property type="entry name" value="Luciferase-like domain"/>
    <property type="match status" value="1"/>
</dbReference>
<dbReference type="PANTHER" id="PTHR42847:SF8">
    <property type="entry name" value="CONSERVED PROTEIN"/>
    <property type="match status" value="1"/>
</dbReference>
<evidence type="ECO:0000256" key="1">
    <source>
        <dbReference type="ARBA" id="ARBA00022630"/>
    </source>
</evidence>
<dbReference type="PANTHER" id="PTHR42847">
    <property type="entry name" value="ALKANESULFONATE MONOOXYGENASE"/>
    <property type="match status" value="1"/>
</dbReference>
<organism evidence="6 7">
    <name type="scientific">Kribbella pratensis</name>
    <dbReference type="NCBI Taxonomy" id="2512112"/>
    <lineage>
        <taxon>Bacteria</taxon>
        <taxon>Bacillati</taxon>
        <taxon>Actinomycetota</taxon>
        <taxon>Actinomycetes</taxon>
        <taxon>Propionibacteriales</taxon>
        <taxon>Kribbellaceae</taxon>
        <taxon>Kribbella</taxon>
    </lineage>
</organism>
<dbReference type="NCBIfam" id="TIGR03856">
    <property type="entry name" value="F420_MSMEG_2906"/>
    <property type="match status" value="1"/>
</dbReference>
<dbReference type="OrthoDB" id="143323at2"/>
<dbReference type="Pfam" id="PF00296">
    <property type="entry name" value="Bac_luciferase"/>
    <property type="match status" value="1"/>
</dbReference>
<dbReference type="EMBL" id="SODP01000003">
    <property type="protein sequence ID" value="TDW66298.1"/>
    <property type="molecule type" value="Genomic_DNA"/>
</dbReference>
<name>A0A4R8BWW0_9ACTN</name>
<dbReference type="InterPro" id="IPR011251">
    <property type="entry name" value="Luciferase-like_dom"/>
</dbReference>
<dbReference type="SUPFAM" id="SSF51679">
    <property type="entry name" value="Bacterial luciferase-like"/>
    <property type="match status" value="1"/>
</dbReference>
<keyword evidence="1" id="KW-0285">Flavoprotein</keyword>
<keyword evidence="4" id="KW-0503">Monooxygenase</keyword>
<evidence type="ECO:0000259" key="5">
    <source>
        <dbReference type="Pfam" id="PF00296"/>
    </source>
</evidence>
<protein>
    <submittedName>
        <fullName evidence="6">F420-dependent oxidoreductase</fullName>
    </submittedName>
</protein>
<dbReference type="InterPro" id="IPR036661">
    <property type="entry name" value="Luciferase-like_sf"/>
</dbReference>
<evidence type="ECO:0000256" key="2">
    <source>
        <dbReference type="ARBA" id="ARBA00022643"/>
    </source>
</evidence>
<evidence type="ECO:0000313" key="7">
    <source>
        <dbReference type="Proteomes" id="UP000295146"/>
    </source>
</evidence>
<reference evidence="6 7" key="1">
    <citation type="submission" date="2019-03" db="EMBL/GenBank/DDBJ databases">
        <title>Genomic Encyclopedia of Type Strains, Phase III (KMG-III): the genomes of soil and plant-associated and newly described type strains.</title>
        <authorList>
            <person name="Whitman W."/>
        </authorList>
    </citation>
    <scope>NUCLEOTIDE SEQUENCE [LARGE SCALE GENOMIC DNA]</scope>
    <source>
        <strain evidence="6 7">VKM Ac-2573</strain>
    </source>
</reference>
<proteinExistence type="predicted"/>
<keyword evidence="3" id="KW-0560">Oxidoreductase</keyword>
<dbReference type="AlphaFoldDB" id="A0A4R8BWW0"/>